<dbReference type="EMBL" id="CCKQ01001714">
    <property type="protein sequence ID" value="CDW72841.1"/>
    <property type="molecule type" value="Genomic_DNA"/>
</dbReference>
<dbReference type="AlphaFoldDB" id="A0A077ZWK4"/>
<reference evidence="1 2" key="1">
    <citation type="submission" date="2014-06" db="EMBL/GenBank/DDBJ databases">
        <authorList>
            <person name="Swart Estienne"/>
        </authorList>
    </citation>
    <scope>NUCLEOTIDE SEQUENCE [LARGE SCALE GENOMIC DNA]</scope>
    <source>
        <strain evidence="1 2">130c</strain>
    </source>
</reference>
<accession>A0A077ZWK4</accession>
<organism evidence="1 2">
    <name type="scientific">Stylonychia lemnae</name>
    <name type="common">Ciliate</name>
    <dbReference type="NCBI Taxonomy" id="5949"/>
    <lineage>
        <taxon>Eukaryota</taxon>
        <taxon>Sar</taxon>
        <taxon>Alveolata</taxon>
        <taxon>Ciliophora</taxon>
        <taxon>Intramacronucleata</taxon>
        <taxon>Spirotrichea</taxon>
        <taxon>Stichotrichia</taxon>
        <taxon>Sporadotrichida</taxon>
        <taxon>Oxytrichidae</taxon>
        <taxon>Stylonychinae</taxon>
        <taxon>Stylonychia</taxon>
    </lineage>
</organism>
<dbReference type="InParanoid" id="A0A077ZWK4"/>
<name>A0A077ZWK4_STYLE</name>
<keyword evidence="2" id="KW-1185">Reference proteome</keyword>
<protein>
    <submittedName>
        <fullName evidence="1">Uncharacterized protein</fullName>
    </submittedName>
</protein>
<evidence type="ECO:0000313" key="1">
    <source>
        <dbReference type="EMBL" id="CDW72841.1"/>
    </source>
</evidence>
<gene>
    <name evidence="1" type="primary">Contig17262.g18385</name>
    <name evidence="1" type="ORF">STYLEM_1806</name>
</gene>
<sequence>MQEYNLNIQLLKKYYPIQVLGRKSNENINPIMSNPRRRKLVPRFLFQQTIVPLITLTEMPITIVIRIPTTPI</sequence>
<dbReference type="Proteomes" id="UP000039865">
    <property type="component" value="Unassembled WGS sequence"/>
</dbReference>
<evidence type="ECO:0000313" key="2">
    <source>
        <dbReference type="Proteomes" id="UP000039865"/>
    </source>
</evidence>
<proteinExistence type="predicted"/>